<name>A0ACB6YZI1_THEGA</name>
<evidence type="ECO:0000313" key="1">
    <source>
        <dbReference type="EMBL" id="KAF9642791.1"/>
    </source>
</evidence>
<dbReference type="Proteomes" id="UP000886501">
    <property type="component" value="Unassembled WGS sequence"/>
</dbReference>
<reference evidence="1" key="2">
    <citation type="journal article" date="2020" name="Nat. Commun.">
        <title>Large-scale genome sequencing of mycorrhizal fungi provides insights into the early evolution of symbiotic traits.</title>
        <authorList>
            <person name="Miyauchi S."/>
            <person name="Kiss E."/>
            <person name="Kuo A."/>
            <person name="Drula E."/>
            <person name="Kohler A."/>
            <person name="Sanchez-Garcia M."/>
            <person name="Morin E."/>
            <person name="Andreopoulos B."/>
            <person name="Barry K.W."/>
            <person name="Bonito G."/>
            <person name="Buee M."/>
            <person name="Carver A."/>
            <person name="Chen C."/>
            <person name="Cichocki N."/>
            <person name="Clum A."/>
            <person name="Culley D."/>
            <person name="Crous P.W."/>
            <person name="Fauchery L."/>
            <person name="Girlanda M."/>
            <person name="Hayes R.D."/>
            <person name="Keri Z."/>
            <person name="LaButti K."/>
            <person name="Lipzen A."/>
            <person name="Lombard V."/>
            <person name="Magnuson J."/>
            <person name="Maillard F."/>
            <person name="Murat C."/>
            <person name="Nolan M."/>
            <person name="Ohm R.A."/>
            <person name="Pangilinan J."/>
            <person name="Pereira M.F."/>
            <person name="Perotto S."/>
            <person name="Peter M."/>
            <person name="Pfister S."/>
            <person name="Riley R."/>
            <person name="Sitrit Y."/>
            <person name="Stielow J.B."/>
            <person name="Szollosi G."/>
            <person name="Zifcakova L."/>
            <person name="Stursova M."/>
            <person name="Spatafora J.W."/>
            <person name="Tedersoo L."/>
            <person name="Vaario L.M."/>
            <person name="Yamada A."/>
            <person name="Yan M."/>
            <person name="Wang P."/>
            <person name="Xu J."/>
            <person name="Bruns T."/>
            <person name="Baldrian P."/>
            <person name="Vilgalys R."/>
            <person name="Dunand C."/>
            <person name="Henrissat B."/>
            <person name="Grigoriev I.V."/>
            <person name="Hibbett D."/>
            <person name="Nagy L.G."/>
            <person name="Martin F.M."/>
        </authorList>
    </citation>
    <scope>NUCLEOTIDE SEQUENCE</scope>
    <source>
        <strain evidence="1">P2</strain>
    </source>
</reference>
<protein>
    <submittedName>
        <fullName evidence="1">Uncharacterized protein</fullName>
    </submittedName>
</protein>
<feature type="non-terminal residue" evidence="1">
    <location>
        <position position="1"/>
    </location>
</feature>
<evidence type="ECO:0000313" key="2">
    <source>
        <dbReference type="Proteomes" id="UP000886501"/>
    </source>
</evidence>
<accession>A0ACB6YZI1</accession>
<gene>
    <name evidence="1" type="ORF">BDM02DRAFT_3105222</name>
</gene>
<keyword evidence="2" id="KW-1185">Reference proteome</keyword>
<organism evidence="1 2">
    <name type="scientific">Thelephora ganbajun</name>
    <name type="common">Ganba fungus</name>
    <dbReference type="NCBI Taxonomy" id="370292"/>
    <lineage>
        <taxon>Eukaryota</taxon>
        <taxon>Fungi</taxon>
        <taxon>Dikarya</taxon>
        <taxon>Basidiomycota</taxon>
        <taxon>Agaricomycotina</taxon>
        <taxon>Agaricomycetes</taxon>
        <taxon>Thelephorales</taxon>
        <taxon>Thelephoraceae</taxon>
        <taxon>Thelephora</taxon>
    </lineage>
</organism>
<comment type="caution">
    <text evidence="1">The sequence shown here is derived from an EMBL/GenBank/DDBJ whole genome shotgun (WGS) entry which is preliminary data.</text>
</comment>
<sequence length="78" mass="8716">VADMTYNTASFPSLVRTLSSPVRLNANHSRSPPAVILGCKERDPDERLFWSMLKSEVGIRLEKVGKCEGWPERTSIAL</sequence>
<proteinExistence type="predicted"/>
<dbReference type="EMBL" id="MU118357">
    <property type="protein sequence ID" value="KAF9642791.1"/>
    <property type="molecule type" value="Genomic_DNA"/>
</dbReference>
<reference evidence="1" key="1">
    <citation type="submission" date="2019-10" db="EMBL/GenBank/DDBJ databases">
        <authorList>
            <consortium name="DOE Joint Genome Institute"/>
            <person name="Kuo A."/>
            <person name="Miyauchi S."/>
            <person name="Kiss E."/>
            <person name="Drula E."/>
            <person name="Kohler A."/>
            <person name="Sanchez-Garcia M."/>
            <person name="Andreopoulos B."/>
            <person name="Barry K.W."/>
            <person name="Bonito G."/>
            <person name="Buee M."/>
            <person name="Carver A."/>
            <person name="Chen C."/>
            <person name="Cichocki N."/>
            <person name="Clum A."/>
            <person name="Culley D."/>
            <person name="Crous P.W."/>
            <person name="Fauchery L."/>
            <person name="Girlanda M."/>
            <person name="Hayes R."/>
            <person name="Keri Z."/>
            <person name="Labutti K."/>
            <person name="Lipzen A."/>
            <person name="Lombard V."/>
            <person name="Magnuson J."/>
            <person name="Maillard F."/>
            <person name="Morin E."/>
            <person name="Murat C."/>
            <person name="Nolan M."/>
            <person name="Ohm R."/>
            <person name="Pangilinan J."/>
            <person name="Pereira M."/>
            <person name="Perotto S."/>
            <person name="Peter M."/>
            <person name="Riley R."/>
            <person name="Sitrit Y."/>
            <person name="Stielow B."/>
            <person name="Szollosi G."/>
            <person name="Zifcakova L."/>
            <person name="Stursova M."/>
            <person name="Spatafora J.W."/>
            <person name="Tedersoo L."/>
            <person name="Vaario L.-M."/>
            <person name="Yamada A."/>
            <person name="Yan M."/>
            <person name="Wang P."/>
            <person name="Xu J."/>
            <person name="Bruns T."/>
            <person name="Baldrian P."/>
            <person name="Vilgalys R."/>
            <person name="Henrissat B."/>
            <person name="Grigoriev I.V."/>
            <person name="Hibbett D."/>
            <person name="Nagy L.G."/>
            <person name="Martin F.M."/>
        </authorList>
    </citation>
    <scope>NUCLEOTIDE SEQUENCE</scope>
    <source>
        <strain evidence="1">P2</strain>
    </source>
</reference>